<dbReference type="RefSeq" id="WP_146201641.1">
    <property type="nucleotide sequence ID" value="NZ_QGDO01000001.1"/>
</dbReference>
<keyword evidence="6" id="KW-0560">Oxidoreductase</keyword>
<keyword evidence="9" id="KW-0170">Cobalt</keyword>
<dbReference type="EC" id="1.17.4.2" evidence="3"/>
<dbReference type="Gene3D" id="3.20.70.20">
    <property type="match status" value="3"/>
</dbReference>
<evidence type="ECO:0000256" key="1">
    <source>
        <dbReference type="ARBA" id="ARBA00001922"/>
    </source>
</evidence>
<dbReference type="GO" id="GO:0006260">
    <property type="term" value="P:DNA replication"/>
    <property type="evidence" value="ECO:0007669"/>
    <property type="project" value="UniProtKB-KW"/>
</dbReference>
<protein>
    <recommendedName>
        <fullName evidence="3">ribonucleoside-triphosphate reductase (thioredoxin)</fullName>
        <ecNumber evidence="3">1.17.4.2</ecNumber>
    </recommendedName>
</protein>
<evidence type="ECO:0000256" key="5">
    <source>
        <dbReference type="ARBA" id="ARBA00022705"/>
    </source>
</evidence>
<dbReference type="AlphaFoldDB" id="A0A316A5L7"/>
<keyword evidence="14" id="KW-1185">Reference proteome</keyword>
<keyword evidence="8" id="KW-0676">Redox-active center</keyword>
<dbReference type="PANTHER" id="PTHR43371">
    <property type="entry name" value="VITAMIN B12-DEPENDENT RIBONUCLEOTIDE REDUCTASE"/>
    <property type="match status" value="1"/>
</dbReference>
<dbReference type="InterPro" id="IPR050862">
    <property type="entry name" value="RdRp_reductase_class-2"/>
</dbReference>
<dbReference type="Pfam" id="PF17975">
    <property type="entry name" value="RNR_Alpha"/>
    <property type="match status" value="1"/>
</dbReference>
<sequence>MEYRFTLTEEFLDKYKNVRPPFGFNGLGELVYIRTYSRLKEDGVNEEWWETVRRVVEGTYTIQKNHILKYHLGWDDDKAQQSAQEMYDRMFQMKFLPPGRGLWAMGTDLTIKRNLFAALNNCAFVSTDEIDQDATKPFEFLMDMSMLGVGVGFDVKGAGLIGVFQPDWNEAINFEIPDTREGWVQSVGMLLDAYFHKGRVGVNFDYSKIRKAGEPIKGFGGVSSGPGPLIKLHKQINDIFSGRESGSPLSTTDIVDVMNMIGCCVVAGNVRRSAEIVFGDPSDEEYLKLKDYTWNQETGEMEGSNVRRAEFGWSSNNSVFAGLGMDYTKVAAQTAVNGEPGYIWLDNIQKFGRLVDGEDNKDRRAAGTNPCAEQSLESYEMCCLVETFPTRAESKEDFLRTLKFAYLYAKTVTLGNTHCAETNRVLLRNRRIGTSMSGIAQFVESHGLDEFKTWCDEGYHTIQDWDTIYSEWLCVPRSVKTTSIKPSGTVSLLPGVTPGIHYPESNHYIRRIRIAEDSPLIKKCIDAGYDVEPSVSEANTMVVSVPVHIPNVRTLNEVSIWEQVSLAAFLQKYWADNQVSVTVTFKKDEASQINPILNYYQYQLKSVSFLPKLEKGAVFPQMPYEEITREKYLELEGKLKNLDFRNMKGEDAESERFCDGDSCVIK</sequence>
<evidence type="ECO:0000259" key="11">
    <source>
        <dbReference type="Pfam" id="PF17975"/>
    </source>
</evidence>
<dbReference type="GO" id="GO:0031419">
    <property type="term" value="F:cobalamin binding"/>
    <property type="evidence" value="ECO:0007669"/>
    <property type="project" value="UniProtKB-KW"/>
</dbReference>
<evidence type="ECO:0000256" key="2">
    <source>
        <dbReference type="ARBA" id="ARBA00005654"/>
    </source>
</evidence>
<evidence type="ECO:0000259" key="12">
    <source>
        <dbReference type="Pfam" id="PF21995"/>
    </source>
</evidence>
<evidence type="ECO:0000256" key="10">
    <source>
        <dbReference type="ARBA" id="ARBA00048987"/>
    </source>
</evidence>
<accession>A0A316A5L7</accession>
<keyword evidence="7" id="KW-1015">Disulfide bond</keyword>
<comment type="similarity">
    <text evidence="2">Belongs to the class II ribonucleoside-triphosphate reductase family.</text>
</comment>
<dbReference type="EMBL" id="QGDO01000001">
    <property type="protein sequence ID" value="PWJ45067.1"/>
    <property type="molecule type" value="Genomic_DNA"/>
</dbReference>
<evidence type="ECO:0000256" key="6">
    <source>
        <dbReference type="ARBA" id="ARBA00023002"/>
    </source>
</evidence>
<dbReference type="PANTHER" id="PTHR43371:SF1">
    <property type="entry name" value="RIBONUCLEOSIDE-DIPHOSPHATE REDUCTASE"/>
    <property type="match status" value="1"/>
</dbReference>
<dbReference type="GO" id="GO:0008998">
    <property type="term" value="F:ribonucleoside-triphosphate reductase (thioredoxin) activity"/>
    <property type="evidence" value="ECO:0007669"/>
    <property type="project" value="UniProtKB-EC"/>
</dbReference>
<keyword evidence="4" id="KW-0846">Cobalamin</keyword>
<evidence type="ECO:0000256" key="3">
    <source>
        <dbReference type="ARBA" id="ARBA00012275"/>
    </source>
</evidence>
<evidence type="ECO:0000313" key="14">
    <source>
        <dbReference type="Proteomes" id="UP000245535"/>
    </source>
</evidence>
<dbReference type="InterPro" id="IPR054158">
    <property type="entry name" value="RNR-II_ins_dom"/>
</dbReference>
<gene>
    <name evidence="13" type="ORF">BC781_1011470</name>
</gene>
<feature type="domain" description="Ribonucleotide reductase alpha-helical" evidence="11">
    <location>
        <begin position="7"/>
        <end position="107"/>
    </location>
</feature>
<name>A0A316A5L7_SEDFL</name>
<comment type="cofactor">
    <cofactor evidence="1">
        <name>adenosylcob(III)alamin</name>
        <dbReference type="ChEBI" id="CHEBI:18408"/>
    </cofactor>
</comment>
<comment type="caution">
    <text evidence="13">The sequence shown here is derived from an EMBL/GenBank/DDBJ whole genome shotgun (WGS) entry which is preliminary data.</text>
</comment>
<evidence type="ECO:0000256" key="9">
    <source>
        <dbReference type="ARBA" id="ARBA00023285"/>
    </source>
</evidence>
<evidence type="ECO:0000256" key="7">
    <source>
        <dbReference type="ARBA" id="ARBA00023157"/>
    </source>
</evidence>
<dbReference type="Pfam" id="PF21995">
    <property type="entry name" value="RNR-II_ins_dom"/>
    <property type="match status" value="1"/>
</dbReference>
<dbReference type="SUPFAM" id="SSF51998">
    <property type="entry name" value="PFL-like glycyl radical enzymes"/>
    <property type="match status" value="1"/>
</dbReference>
<reference evidence="13 14" key="1">
    <citation type="submission" date="2018-03" db="EMBL/GenBank/DDBJ databases">
        <title>Genomic Encyclopedia of Archaeal and Bacterial Type Strains, Phase II (KMG-II): from individual species to whole genera.</title>
        <authorList>
            <person name="Goeker M."/>
        </authorList>
    </citation>
    <scope>NUCLEOTIDE SEQUENCE [LARGE SCALE GENOMIC DNA]</scope>
    <source>
        <strain evidence="13 14">DSM 28229</strain>
    </source>
</reference>
<feature type="domain" description="B12-dependent ribonucleotide reductase insertion" evidence="12">
    <location>
        <begin position="169"/>
        <end position="239"/>
    </location>
</feature>
<organism evidence="13 14">
    <name type="scientific">Sediminitomix flava</name>
    <dbReference type="NCBI Taxonomy" id="379075"/>
    <lineage>
        <taxon>Bacteria</taxon>
        <taxon>Pseudomonadati</taxon>
        <taxon>Bacteroidota</taxon>
        <taxon>Cytophagia</taxon>
        <taxon>Cytophagales</taxon>
        <taxon>Flammeovirgaceae</taxon>
        <taxon>Sediminitomix</taxon>
    </lineage>
</organism>
<evidence type="ECO:0000256" key="8">
    <source>
        <dbReference type="ARBA" id="ARBA00023284"/>
    </source>
</evidence>
<dbReference type="GO" id="GO:0004748">
    <property type="term" value="F:ribonucleoside-diphosphate reductase activity, thioredoxin disulfide as acceptor"/>
    <property type="evidence" value="ECO:0007669"/>
    <property type="project" value="TreeGrafter"/>
</dbReference>
<dbReference type="OrthoDB" id="9763270at2"/>
<dbReference type="Proteomes" id="UP000245535">
    <property type="component" value="Unassembled WGS sequence"/>
</dbReference>
<evidence type="ECO:0000256" key="4">
    <source>
        <dbReference type="ARBA" id="ARBA00022628"/>
    </source>
</evidence>
<evidence type="ECO:0000313" key="13">
    <source>
        <dbReference type="EMBL" id="PWJ45067.1"/>
    </source>
</evidence>
<comment type="catalytic activity">
    <reaction evidence="10">
        <text>a 2'-deoxyribonucleoside 5'-triphosphate + [thioredoxin]-disulfide + H2O = a ribonucleoside 5'-triphosphate + [thioredoxin]-dithiol</text>
        <dbReference type="Rhea" id="RHEA:12701"/>
        <dbReference type="Rhea" id="RHEA-COMP:10698"/>
        <dbReference type="Rhea" id="RHEA-COMP:10700"/>
        <dbReference type="ChEBI" id="CHEBI:15377"/>
        <dbReference type="ChEBI" id="CHEBI:29950"/>
        <dbReference type="ChEBI" id="CHEBI:50058"/>
        <dbReference type="ChEBI" id="CHEBI:61557"/>
        <dbReference type="ChEBI" id="CHEBI:61560"/>
        <dbReference type="EC" id="1.17.4.2"/>
    </reaction>
</comment>
<proteinExistence type="inferred from homology"/>
<dbReference type="InterPro" id="IPR040763">
    <property type="entry name" value="RNR_alpha_hel"/>
</dbReference>
<keyword evidence="5" id="KW-0235">DNA replication</keyword>